<feature type="coiled-coil region" evidence="2">
    <location>
        <begin position="200"/>
        <end position="227"/>
    </location>
</feature>
<dbReference type="OrthoDB" id="2014299at2759"/>
<feature type="non-terminal residue" evidence="5">
    <location>
        <position position="1"/>
    </location>
</feature>
<evidence type="ECO:0000256" key="1">
    <source>
        <dbReference type="ARBA" id="ARBA00004141"/>
    </source>
</evidence>
<evidence type="ECO:0000259" key="4">
    <source>
        <dbReference type="Pfam" id="PF14159"/>
    </source>
</evidence>
<reference evidence="5 6" key="1">
    <citation type="submission" date="2017-09" db="EMBL/GenBank/DDBJ databases">
        <title>WGS assembly of Aquilegia coerulea Goldsmith.</title>
        <authorList>
            <person name="Hodges S."/>
            <person name="Kramer E."/>
            <person name="Nordborg M."/>
            <person name="Tomkins J."/>
            <person name="Borevitz J."/>
            <person name="Derieg N."/>
            <person name="Yan J."/>
            <person name="Mihaltcheva S."/>
            <person name="Hayes R.D."/>
            <person name="Rokhsar D."/>
        </authorList>
    </citation>
    <scope>NUCLEOTIDE SEQUENCE [LARGE SCALE GENOMIC DNA]</scope>
    <source>
        <strain evidence="6">cv. Goldsmith</strain>
    </source>
</reference>
<name>A0A2G5DT98_AQUCA</name>
<sequence>CFFFYSSAVLLLLLLACSGERAINLGFAVMELCLSTSQTISCRRFFWSNTHFQSSRPFAAISFRKEGLLKLSTSLLRATSSEEGSTGINRQYDSTTRVVATMEEPSDEQMALVDSDTTSVEVPKEESPVGELFQLSEFLDRVNLKLDIEDKYSVLVYGSGALVALWLASAVVGSIDSIPVFPKVLELVGLSYTVWFSSRYLIFKKNRDELSAKIEELKQQVIGSSDE</sequence>
<evidence type="ECO:0000313" key="6">
    <source>
        <dbReference type="Proteomes" id="UP000230069"/>
    </source>
</evidence>
<accession>A0A2G5DT98</accession>
<proteinExistence type="predicted"/>
<dbReference type="Proteomes" id="UP000230069">
    <property type="component" value="Unassembled WGS sequence"/>
</dbReference>
<protein>
    <recommendedName>
        <fullName evidence="4">Cyanobacterial aminoacyl-tRNA synthetase CAAD domain-containing protein</fullName>
    </recommendedName>
</protein>
<dbReference type="InParanoid" id="A0A2G5DT98"/>
<dbReference type="FunCoup" id="A0A2G5DT98">
    <property type="interactions" value="270"/>
</dbReference>
<dbReference type="PANTHER" id="PTHR33222:SF2">
    <property type="entry name" value="PROTEIN CURVATURE THYLAKOID 1D, CHLOROPLASTIC"/>
    <property type="match status" value="1"/>
</dbReference>
<evidence type="ECO:0000256" key="2">
    <source>
        <dbReference type="SAM" id="Coils"/>
    </source>
</evidence>
<evidence type="ECO:0000256" key="3">
    <source>
        <dbReference type="SAM" id="SignalP"/>
    </source>
</evidence>
<dbReference type="EMBL" id="KZ305032">
    <property type="protein sequence ID" value="PIA46487.1"/>
    <property type="molecule type" value="Genomic_DNA"/>
</dbReference>
<comment type="subcellular location">
    <subcellularLocation>
        <location evidence="1">Membrane</location>
        <topology evidence="1">Multi-pass membrane protein</topology>
    </subcellularLocation>
</comment>
<dbReference type="InterPro" id="IPR033344">
    <property type="entry name" value="CURT1"/>
</dbReference>
<dbReference type="STRING" id="218851.A0A2G5DT98"/>
<keyword evidence="2" id="KW-0175">Coiled coil</keyword>
<feature type="domain" description="Cyanobacterial aminoacyl-tRNA synthetase CAAD" evidence="4">
    <location>
        <begin position="148"/>
        <end position="223"/>
    </location>
</feature>
<dbReference type="InterPro" id="IPR025564">
    <property type="entry name" value="CAAD_dom"/>
</dbReference>
<dbReference type="AlphaFoldDB" id="A0A2G5DT98"/>
<keyword evidence="3" id="KW-0732">Signal</keyword>
<feature type="signal peptide" evidence="3">
    <location>
        <begin position="1"/>
        <end position="22"/>
    </location>
</feature>
<organism evidence="5 6">
    <name type="scientific">Aquilegia coerulea</name>
    <name type="common">Rocky mountain columbine</name>
    <dbReference type="NCBI Taxonomy" id="218851"/>
    <lineage>
        <taxon>Eukaryota</taxon>
        <taxon>Viridiplantae</taxon>
        <taxon>Streptophyta</taxon>
        <taxon>Embryophyta</taxon>
        <taxon>Tracheophyta</taxon>
        <taxon>Spermatophyta</taxon>
        <taxon>Magnoliopsida</taxon>
        <taxon>Ranunculales</taxon>
        <taxon>Ranunculaceae</taxon>
        <taxon>Thalictroideae</taxon>
        <taxon>Aquilegia</taxon>
    </lineage>
</organism>
<feature type="chain" id="PRO_5013754292" description="Cyanobacterial aminoacyl-tRNA synthetase CAAD domain-containing protein" evidence="3">
    <location>
        <begin position="23"/>
        <end position="227"/>
    </location>
</feature>
<gene>
    <name evidence="5" type="ORF">AQUCO_01500200v1</name>
</gene>
<dbReference type="PANTHER" id="PTHR33222">
    <property type="match status" value="1"/>
</dbReference>
<dbReference type="Pfam" id="PF14159">
    <property type="entry name" value="CAAD"/>
    <property type="match status" value="1"/>
</dbReference>
<keyword evidence="6" id="KW-1185">Reference proteome</keyword>
<evidence type="ECO:0000313" key="5">
    <source>
        <dbReference type="EMBL" id="PIA46487.1"/>
    </source>
</evidence>
<dbReference type="GO" id="GO:0009535">
    <property type="term" value="C:chloroplast thylakoid membrane"/>
    <property type="evidence" value="ECO:0007669"/>
    <property type="project" value="TreeGrafter"/>
</dbReference>